<feature type="compositionally biased region" description="Polar residues" evidence="1">
    <location>
        <begin position="190"/>
        <end position="202"/>
    </location>
</feature>
<protein>
    <recommendedName>
        <fullName evidence="4">Myb-like domain-containing protein</fullName>
    </recommendedName>
</protein>
<evidence type="ECO:0000313" key="3">
    <source>
        <dbReference type="Proteomes" id="UP001629113"/>
    </source>
</evidence>
<gene>
    <name evidence="2" type="ORF">PVAG01_02194</name>
</gene>
<feature type="region of interest" description="Disordered" evidence="1">
    <location>
        <begin position="1"/>
        <end position="26"/>
    </location>
</feature>
<evidence type="ECO:0000313" key="2">
    <source>
        <dbReference type="EMBL" id="KAL3425403.1"/>
    </source>
</evidence>
<accession>A0ABR4PPW2</accession>
<feature type="compositionally biased region" description="Polar residues" evidence="1">
    <location>
        <begin position="226"/>
        <end position="238"/>
    </location>
</feature>
<dbReference type="EMBL" id="JBFCZG010000002">
    <property type="protein sequence ID" value="KAL3425403.1"/>
    <property type="molecule type" value="Genomic_DNA"/>
</dbReference>
<feature type="compositionally biased region" description="Polar residues" evidence="1">
    <location>
        <begin position="96"/>
        <end position="107"/>
    </location>
</feature>
<dbReference type="CDD" id="cd00167">
    <property type="entry name" value="SANT"/>
    <property type="match status" value="1"/>
</dbReference>
<evidence type="ECO:0008006" key="4">
    <source>
        <dbReference type="Google" id="ProtNLM"/>
    </source>
</evidence>
<reference evidence="2 3" key="1">
    <citation type="submission" date="2024-06" db="EMBL/GenBank/DDBJ databases">
        <title>Complete genome of Phlyctema vagabunda strain 19-DSS-EL-015.</title>
        <authorList>
            <person name="Fiorenzani C."/>
        </authorList>
    </citation>
    <scope>NUCLEOTIDE SEQUENCE [LARGE SCALE GENOMIC DNA]</scope>
    <source>
        <strain evidence="2 3">19-DSS-EL-015</strain>
    </source>
</reference>
<organism evidence="2 3">
    <name type="scientific">Phlyctema vagabunda</name>
    <dbReference type="NCBI Taxonomy" id="108571"/>
    <lineage>
        <taxon>Eukaryota</taxon>
        <taxon>Fungi</taxon>
        <taxon>Dikarya</taxon>
        <taxon>Ascomycota</taxon>
        <taxon>Pezizomycotina</taxon>
        <taxon>Leotiomycetes</taxon>
        <taxon>Helotiales</taxon>
        <taxon>Dermateaceae</taxon>
        <taxon>Phlyctema</taxon>
    </lineage>
</organism>
<comment type="caution">
    <text evidence="2">The sequence shown here is derived from an EMBL/GenBank/DDBJ whole genome shotgun (WGS) entry which is preliminary data.</text>
</comment>
<proteinExistence type="predicted"/>
<dbReference type="Proteomes" id="UP001629113">
    <property type="component" value="Unassembled WGS sequence"/>
</dbReference>
<feature type="region of interest" description="Disordered" evidence="1">
    <location>
        <begin position="166"/>
        <end position="264"/>
    </location>
</feature>
<name>A0ABR4PPW2_9HELO</name>
<keyword evidence="3" id="KW-1185">Reference proteome</keyword>
<feature type="compositionally biased region" description="Low complexity" evidence="1">
    <location>
        <begin position="205"/>
        <end position="218"/>
    </location>
</feature>
<dbReference type="InterPro" id="IPR001005">
    <property type="entry name" value="SANT/Myb"/>
</dbReference>
<evidence type="ECO:0000256" key="1">
    <source>
        <dbReference type="SAM" id="MobiDB-lite"/>
    </source>
</evidence>
<feature type="region of interest" description="Disordered" evidence="1">
    <location>
        <begin position="91"/>
        <end position="112"/>
    </location>
</feature>
<feature type="region of interest" description="Disordered" evidence="1">
    <location>
        <begin position="435"/>
        <end position="456"/>
    </location>
</feature>
<sequence>MLIMGDSSYQNHAGRTESRPSDWTPYSAVSSFNLPATCDSSLSTPNTTMNPQYIPSRMAPIKQEAPSPSTGSSYQFYADDGFPDMRCRSPMKFREPSTQAPTTSSAETEYPPSPYFINEPYYGNYSVSAGNSSSYPASGMTASPVGANYGHQPSYTQLPLPQPSFYSAGGYRHNNQTPILITPNPRARKPSTTSTQTGSLRQDSLDSSLSTPRSSRTSHGPGESPYLQSQEGTANPQRQQKRKTPSQGPGGDESDGDSSGGDSDENLLLVQLRDKEKLPWKQVQDQFNKRTGQDKKIPCLEMRLKRHRERSRRWTDVDERALKSAHSSYKKNKYEHISHLMLKHGCEDRWTKEGVKKKLEAMYPDGSPRLSNAPVRRRRIGESDLNAWCYRRDSLQDVEGRMNIMPGSNGTNEFRQRLPSEISLLRSQHFRPLQLPSQQREEQQRNQSLPAQQQSIALEQPIQSIWGLDRS</sequence>